<evidence type="ECO:0000313" key="2">
    <source>
        <dbReference type="EMBL" id="MFL1732073.1"/>
    </source>
</evidence>
<comment type="caution">
    <text evidence="2">The sequence shown here is derived from an EMBL/GenBank/DDBJ whole genome shotgun (WGS) entry which is preliminary data.</text>
</comment>
<dbReference type="Gene3D" id="2.30.30.830">
    <property type="match status" value="1"/>
</dbReference>
<name>A0ABW8U4J8_9GAMM</name>
<evidence type="ECO:0000313" key="3">
    <source>
        <dbReference type="Proteomes" id="UP001624684"/>
    </source>
</evidence>
<gene>
    <name evidence="2" type="ORF">ACJHVH_03540</name>
</gene>
<dbReference type="EMBL" id="JBJJXE010000003">
    <property type="protein sequence ID" value="MFL1732073.1"/>
    <property type="molecule type" value="Genomic_DNA"/>
</dbReference>
<proteinExistence type="predicted"/>
<dbReference type="Proteomes" id="UP001624684">
    <property type="component" value="Unassembled WGS sequence"/>
</dbReference>
<dbReference type="InterPro" id="IPR007446">
    <property type="entry name" value="PilP"/>
</dbReference>
<evidence type="ECO:0000256" key="1">
    <source>
        <dbReference type="SAM" id="MobiDB-lite"/>
    </source>
</evidence>
<keyword evidence="3" id="KW-1185">Reference proteome</keyword>
<feature type="region of interest" description="Disordered" evidence="1">
    <location>
        <begin position="62"/>
        <end position="107"/>
    </location>
</feature>
<sequence length="214" mass="23790">MLMANERCLSCLLAVSGLLLMGCQPSVDQEVESKLAAIHATTSPPPDMKHLDVASDVVHYQPNNDPFASPFGRNHQSHHDRDEQDTARQSKSLEETAKPVAPTAQNHIEKLTTAPQIFGKRMTVNPSRSREILEQYPLASLRYQGRVEKDGRLMAMVLSPDGVAHHVRVGQYIGENHGVITHISHEQIGIVEASLQIDGHYYERKTHLAFSTSQ</sequence>
<dbReference type="RefSeq" id="WP_407068781.1">
    <property type="nucleotide sequence ID" value="NZ_JBJJXE010000003.1"/>
</dbReference>
<dbReference type="Pfam" id="PF04351">
    <property type="entry name" value="PilP"/>
    <property type="match status" value="1"/>
</dbReference>
<feature type="compositionally biased region" description="Basic and acidic residues" evidence="1">
    <location>
        <begin position="77"/>
        <end position="97"/>
    </location>
</feature>
<reference evidence="2 3" key="1">
    <citation type="submission" date="2024-11" db="EMBL/GenBank/DDBJ databases">
        <title>First Report of Moraxella oculi in Brazil in an Infectious Bovine Keratoconjunctivitis Outbreak.</title>
        <authorList>
            <person name="Carvalho C.V."/>
            <person name="Domingues R."/>
            <person name="Coutinho C."/>
            <person name="Honorio N.T.B.S."/>
            <person name="Faza D.R.L.R."/>
            <person name="Carvalho W.A."/>
            <person name="Machado A.B.F."/>
            <person name="Martins M.F."/>
            <person name="Gaspar E.B."/>
        </authorList>
    </citation>
    <scope>NUCLEOTIDE SEQUENCE [LARGE SCALE GENOMIC DNA]</scope>
    <source>
        <strain evidence="2 3">2117LE</strain>
    </source>
</reference>
<organism evidence="2 3">
    <name type="scientific">Moraxella oculi</name>
    <dbReference type="NCBI Taxonomy" id="2940516"/>
    <lineage>
        <taxon>Bacteria</taxon>
        <taxon>Pseudomonadati</taxon>
        <taxon>Pseudomonadota</taxon>
        <taxon>Gammaproteobacteria</taxon>
        <taxon>Moraxellales</taxon>
        <taxon>Moraxellaceae</taxon>
        <taxon>Moraxella</taxon>
    </lineage>
</organism>
<protein>
    <submittedName>
        <fullName evidence="2">Pilus assembly protein PilP</fullName>
    </submittedName>
</protein>
<dbReference type="PROSITE" id="PS51257">
    <property type="entry name" value="PROKAR_LIPOPROTEIN"/>
    <property type="match status" value="1"/>
</dbReference>
<accession>A0ABW8U4J8</accession>